<feature type="region of interest" description="Disordered" evidence="1">
    <location>
        <begin position="88"/>
        <end position="228"/>
    </location>
</feature>
<dbReference type="HOGENOM" id="CLU_1215819_0_0_1"/>
<sequence>MAILDESRGGYRVFVGDLGSRVGKYELEREFQHFGPIMDVWVARNPPGFAFLVYKYGEDAEEAVKKLHGNLVCGRRVRVEHAVPYGEQTTVKYSSRSERNRSKDRDKDGMSKQKVDSLHTNNDVERLNSKSPAKDKQPEESMPEAKENSFADKVDGNTKLSDNNGLSEDVDVKMPEEEQETGENKSRNDEISNGKDESKEEKVKHHGRDKFDRIGSRADSPNSEGSED</sequence>
<dbReference type="AlphaFoldDB" id="K1Q545"/>
<dbReference type="SMART" id="SM00360">
    <property type="entry name" value="RRM"/>
    <property type="match status" value="1"/>
</dbReference>
<feature type="compositionally biased region" description="Basic and acidic residues" evidence="1">
    <location>
        <begin position="95"/>
        <end position="156"/>
    </location>
</feature>
<feature type="compositionally biased region" description="Basic and acidic residues" evidence="1">
    <location>
        <begin position="170"/>
        <end position="216"/>
    </location>
</feature>
<dbReference type="SUPFAM" id="SSF54928">
    <property type="entry name" value="RNA-binding domain, RBD"/>
    <property type="match status" value="1"/>
</dbReference>
<dbReference type="CDD" id="cd12373">
    <property type="entry name" value="RRM_SRSF3_like"/>
    <property type="match status" value="1"/>
</dbReference>
<dbReference type="InterPro" id="IPR035979">
    <property type="entry name" value="RBD_domain_sf"/>
</dbReference>
<dbReference type="InterPro" id="IPR050907">
    <property type="entry name" value="SRSF"/>
</dbReference>
<dbReference type="PROSITE" id="PS50102">
    <property type="entry name" value="RRM"/>
    <property type="match status" value="1"/>
</dbReference>
<dbReference type="InterPro" id="IPR000504">
    <property type="entry name" value="RRM_dom"/>
</dbReference>
<dbReference type="InterPro" id="IPR012677">
    <property type="entry name" value="Nucleotide-bd_a/b_plait_sf"/>
</dbReference>
<proteinExistence type="predicted"/>
<dbReference type="PANTHER" id="PTHR23147">
    <property type="entry name" value="SERINE/ARGININE RICH SPLICING FACTOR"/>
    <property type="match status" value="1"/>
</dbReference>
<name>K1Q545_MAGGI</name>
<protein>
    <submittedName>
        <fullName evidence="2">Splicing factor, arginine/serine-rich 7</fullName>
    </submittedName>
</protein>
<dbReference type="InParanoid" id="K1Q545"/>
<reference evidence="2" key="1">
    <citation type="journal article" date="2012" name="Nature">
        <title>The oyster genome reveals stress adaptation and complexity of shell formation.</title>
        <authorList>
            <person name="Zhang G."/>
            <person name="Fang X."/>
            <person name="Guo X."/>
            <person name="Li L."/>
            <person name="Luo R."/>
            <person name="Xu F."/>
            <person name="Yang P."/>
            <person name="Zhang L."/>
            <person name="Wang X."/>
            <person name="Qi H."/>
            <person name="Xiong Z."/>
            <person name="Que H."/>
            <person name="Xie Y."/>
            <person name="Holland P.W."/>
            <person name="Paps J."/>
            <person name="Zhu Y."/>
            <person name="Wu F."/>
            <person name="Chen Y."/>
            <person name="Wang J."/>
            <person name="Peng C."/>
            <person name="Meng J."/>
            <person name="Yang L."/>
            <person name="Liu J."/>
            <person name="Wen B."/>
            <person name="Zhang N."/>
            <person name="Huang Z."/>
            <person name="Zhu Q."/>
            <person name="Feng Y."/>
            <person name="Mount A."/>
            <person name="Hedgecock D."/>
            <person name="Xu Z."/>
            <person name="Liu Y."/>
            <person name="Domazet-Loso T."/>
            <person name="Du Y."/>
            <person name="Sun X."/>
            <person name="Zhang S."/>
            <person name="Liu B."/>
            <person name="Cheng P."/>
            <person name="Jiang X."/>
            <person name="Li J."/>
            <person name="Fan D."/>
            <person name="Wang W."/>
            <person name="Fu W."/>
            <person name="Wang T."/>
            <person name="Wang B."/>
            <person name="Zhang J."/>
            <person name="Peng Z."/>
            <person name="Li Y."/>
            <person name="Li N."/>
            <person name="Wang J."/>
            <person name="Chen M."/>
            <person name="He Y."/>
            <person name="Tan F."/>
            <person name="Song X."/>
            <person name="Zheng Q."/>
            <person name="Huang R."/>
            <person name="Yang H."/>
            <person name="Du X."/>
            <person name="Chen L."/>
            <person name="Yang M."/>
            <person name="Gaffney P.M."/>
            <person name="Wang S."/>
            <person name="Luo L."/>
            <person name="She Z."/>
            <person name="Ming Y."/>
            <person name="Huang W."/>
            <person name="Zhang S."/>
            <person name="Huang B."/>
            <person name="Zhang Y."/>
            <person name="Qu T."/>
            <person name="Ni P."/>
            <person name="Miao G."/>
            <person name="Wang J."/>
            <person name="Wang Q."/>
            <person name="Steinberg C.E."/>
            <person name="Wang H."/>
            <person name="Li N."/>
            <person name="Qian L."/>
            <person name="Zhang G."/>
            <person name="Li Y."/>
            <person name="Yang H."/>
            <person name="Liu X."/>
            <person name="Wang J."/>
            <person name="Yin Y."/>
            <person name="Wang J."/>
        </authorList>
    </citation>
    <scope>NUCLEOTIDE SEQUENCE [LARGE SCALE GENOMIC DNA]</scope>
    <source>
        <strain evidence="2">05x7-T-G4-1.051#20</strain>
    </source>
</reference>
<gene>
    <name evidence="2" type="ORF">CGI_10019174</name>
</gene>
<organism evidence="2">
    <name type="scientific">Magallana gigas</name>
    <name type="common">Pacific oyster</name>
    <name type="synonym">Crassostrea gigas</name>
    <dbReference type="NCBI Taxonomy" id="29159"/>
    <lineage>
        <taxon>Eukaryota</taxon>
        <taxon>Metazoa</taxon>
        <taxon>Spiralia</taxon>
        <taxon>Lophotrochozoa</taxon>
        <taxon>Mollusca</taxon>
        <taxon>Bivalvia</taxon>
        <taxon>Autobranchia</taxon>
        <taxon>Pteriomorphia</taxon>
        <taxon>Ostreida</taxon>
        <taxon>Ostreoidea</taxon>
        <taxon>Ostreidae</taxon>
        <taxon>Magallana</taxon>
    </lineage>
</organism>
<dbReference type="Pfam" id="PF00076">
    <property type="entry name" value="RRM_1"/>
    <property type="match status" value="1"/>
</dbReference>
<dbReference type="GO" id="GO:0003723">
    <property type="term" value="F:RNA binding"/>
    <property type="evidence" value="ECO:0007669"/>
    <property type="project" value="UniProtKB-UniRule"/>
</dbReference>
<evidence type="ECO:0000313" key="2">
    <source>
        <dbReference type="EMBL" id="EKC31722.1"/>
    </source>
</evidence>
<evidence type="ECO:0000256" key="1">
    <source>
        <dbReference type="SAM" id="MobiDB-lite"/>
    </source>
</evidence>
<dbReference type="Gene3D" id="3.30.70.330">
    <property type="match status" value="1"/>
</dbReference>
<feature type="compositionally biased region" description="Polar residues" evidence="1">
    <location>
        <begin position="219"/>
        <end position="228"/>
    </location>
</feature>
<accession>K1Q545</accession>
<dbReference type="EMBL" id="JH816443">
    <property type="protein sequence ID" value="EKC31722.1"/>
    <property type="molecule type" value="Genomic_DNA"/>
</dbReference>